<keyword evidence="2" id="KW-1185">Reference proteome</keyword>
<evidence type="ECO:0000313" key="2">
    <source>
        <dbReference type="Proteomes" id="UP000218231"/>
    </source>
</evidence>
<evidence type="ECO:0000313" key="1">
    <source>
        <dbReference type="EMBL" id="PAV82480.1"/>
    </source>
</evidence>
<dbReference type="PANTHER" id="PTHR22900:SF5">
    <property type="entry name" value="PROTEIN CBG14245"/>
    <property type="match status" value="1"/>
</dbReference>
<evidence type="ECO:0008006" key="3">
    <source>
        <dbReference type="Google" id="ProtNLM"/>
    </source>
</evidence>
<dbReference type="GO" id="GO:0050650">
    <property type="term" value="P:chondroitin sulfate proteoglycan biosynthetic process"/>
    <property type="evidence" value="ECO:0007669"/>
    <property type="project" value="InterPro"/>
</dbReference>
<sequence>MAGCMIEKCMSTLMVGVNCYVKQRRFFKSLGLTVNDGWGKAGFCLGETYHNVSNVTLDVPSVYYSGMRLFAIIRDPIERFLSAFYNKCIL</sequence>
<dbReference type="OrthoDB" id="408912at2759"/>
<dbReference type="Pfam" id="PF03567">
    <property type="entry name" value="Sulfotransfer_2"/>
    <property type="match status" value="1"/>
</dbReference>
<dbReference type="STRING" id="2018661.A0A2A2L8H6"/>
<organism evidence="1 2">
    <name type="scientific">Diploscapter pachys</name>
    <dbReference type="NCBI Taxonomy" id="2018661"/>
    <lineage>
        <taxon>Eukaryota</taxon>
        <taxon>Metazoa</taxon>
        <taxon>Ecdysozoa</taxon>
        <taxon>Nematoda</taxon>
        <taxon>Chromadorea</taxon>
        <taxon>Rhabditida</taxon>
        <taxon>Rhabditina</taxon>
        <taxon>Rhabditomorpha</taxon>
        <taxon>Rhabditoidea</taxon>
        <taxon>Rhabditidae</taxon>
        <taxon>Diploscapter</taxon>
    </lineage>
</organism>
<dbReference type="PANTHER" id="PTHR22900">
    <property type="entry name" value="PROTEIN CBG14245-RELATED"/>
    <property type="match status" value="1"/>
</dbReference>
<gene>
    <name evidence="1" type="ORF">WR25_16273</name>
</gene>
<protein>
    <recommendedName>
        <fullName evidence="3">Sulfotransferase domain-containing protein</fullName>
    </recommendedName>
</protein>
<dbReference type="AlphaFoldDB" id="A0A2A2L8H6"/>
<name>A0A2A2L8H6_9BILA</name>
<dbReference type="GO" id="GO:0047756">
    <property type="term" value="F:chondroitin 4-sulfotransferase activity"/>
    <property type="evidence" value="ECO:0007669"/>
    <property type="project" value="InterPro"/>
</dbReference>
<reference evidence="1 2" key="1">
    <citation type="journal article" date="2017" name="Curr. Biol.">
        <title>Genome architecture and evolution of a unichromosomal asexual nematode.</title>
        <authorList>
            <person name="Fradin H."/>
            <person name="Zegar C."/>
            <person name="Gutwein M."/>
            <person name="Lucas J."/>
            <person name="Kovtun M."/>
            <person name="Corcoran D."/>
            <person name="Baugh L.R."/>
            <person name="Kiontke K."/>
            <person name="Gunsalus K."/>
            <person name="Fitch D.H."/>
            <person name="Piano F."/>
        </authorList>
    </citation>
    <scope>NUCLEOTIDE SEQUENCE [LARGE SCALE GENOMIC DNA]</scope>
    <source>
        <strain evidence="1">PF1309</strain>
    </source>
</reference>
<dbReference type="InterPro" id="IPR005331">
    <property type="entry name" value="Sulfotransferase"/>
</dbReference>
<dbReference type="EMBL" id="LIAE01007045">
    <property type="protein sequence ID" value="PAV82480.1"/>
    <property type="molecule type" value="Genomic_DNA"/>
</dbReference>
<proteinExistence type="predicted"/>
<dbReference type="GO" id="GO:1902884">
    <property type="term" value="P:positive regulation of response to oxidative stress"/>
    <property type="evidence" value="ECO:0007669"/>
    <property type="project" value="InterPro"/>
</dbReference>
<dbReference type="InterPro" id="IPR007669">
    <property type="entry name" value="Chst-1-like"/>
</dbReference>
<accession>A0A2A2L8H6</accession>
<dbReference type="Proteomes" id="UP000218231">
    <property type="component" value="Unassembled WGS sequence"/>
</dbReference>
<dbReference type="GO" id="GO:0016020">
    <property type="term" value="C:membrane"/>
    <property type="evidence" value="ECO:0007669"/>
    <property type="project" value="InterPro"/>
</dbReference>
<comment type="caution">
    <text evidence="1">The sequence shown here is derived from an EMBL/GenBank/DDBJ whole genome shotgun (WGS) entry which is preliminary data.</text>
</comment>